<evidence type="ECO:0000256" key="1">
    <source>
        <dbReference type="ARBA" id="ARBA00044755"/>
    </source>
</evidence>
<evidence type="ECO:0000313" key="3">
    <source>
        <dbReference type="Proteomes" id="UP001596163"/>
    </source>
</evidence>
<protein>
    <submittedName>
        <fullName evidence="2">Polymer-forming cytoskeletal protein</fullName>
    </submittedName>
</protein>
<dbReference type="PANTHER" id="PTHR35024:SF4">
    <property type="entry name" value="POLYMER-FORMING CYTOSKELETAL PROTEIN"/>
    <property type="match status" value="1"/>
</dbReference>
<sequence>MFKKNQKSPITQLNQEEILTILGEDFECEGNIRCINSARIEGKISGDVSIKKGVILGEKGIIHGNLESETAIVFGTVNGNLKVKHLEIKQTGRIEGDVKTENLVIEMGGRYNGKLDMKIESEKIIVQTPSE</sequence>
<dbReference type="EMBL" id="JBHSKS010000009">
    <property type="protein sequence ID" value="MFC5192483.1"/>
    <property type="molecule type" value="Genomic_DNA"/>
</dbReference>
<proteinExistence type="inferred from homology"/>
<organism evidence="2 3">
    <name type="scientific">Algoriphagus aquatilis</name>
    <dbReference type="NCBI Taxonomy" id="490186"/>
    <lineage>
        <taxon>Bacteria</taxon>
        <taxon>Pseudomonadati</taxon>
        <taxon>Bacteroidota</taxon>
        <taxon>Cytophagia</taxon>
        <taxon>Cytophagales</taxon>
        <taxon>Cyclobacteriaceae</taxon>
        <taxon>Algoriphagus</taxon>
    </lineage>
</organism>
<dbReference type="RefSeq" id="WP_377915536.1">
    <property type="nucleotide sequence ID" value="NZ_JBHSKS010000009.1"/>
</dbReference>
<evidence type="ECO:0000313" key="2">
    <source>
        <dbReference type="EMBL" id="MFC5192483.1"/>
    </source>
</evidence>
<dbReference type="InterPro" id="IPR007607">
    <property type="entry name" value="BacA/B"/>
</dbReference>
<gene>
    <name evidence="2" type="ORF">ACFPIK_11970</name>
</gene>
<dbReference type="Proteomes" id="UP001596163">
    <property type="component" value="Unassembled WGS sequence"/>
</dbReference>
<reference evidence="3" key="1">
    <citation type="journal article" date="2019" name="Int. J. Syst. Evol. Microbiol.">
        <title>The Global Catalogue of Microorganisms (GCM) 10K type strain sequencing project: providing services to taxonomists for standard genome sequencing and annotation.</title>
        <authorList>
            <consortium name="The Broad Institute Genomics Platform"/>
            <consortium name="The Broad Institute Genome Sequencing Center for Infectious Disease"/>
            <person name="Wu L."/>
            <person name="Ma J."/>
        </authorList>
    </citation>
    <scope>NUCLEOTIDE SEQUENCE [LARGE SCALE GENOMIC DNA]</scope>
    <source>
        <strain evidence="3">CGMCC 1.7030</strain>
    </source>
</reference>
<dbReference type="Pfam" id="PF04519">
    <property type="entry name" value="Bactofilin"/>
    <property type="match status" value="1"/>
</dbReference>
<accession>A0ABW0BZV5</accession>
<comment type="caution">
    <text evidence="2">The sequence shown here is derived from an EMBL/GenBank/DDBJ whole genome shotgun (WGS) entry which is preliminary data.</text>
</comment>
<name>A0ABW0BZV5_9BACT</name>
<dbReference type="PANTHER" id="PTHR35024">
    <property type="entry name" value="HYPOTHETICAL CYTOSOLIC PROTEIN"/>
    <property type="match status" value="1"/>
</dbReference>
<keyword evidence="3" id="KW-1185">Reference proteome</keyword>
<comment type="similarity">
    <text evidence="1">Belongs to the bactofilin family.</text>
</comment>